<reference evidence="1 2" key="1">
    <citation type="submission" date="2023-06" db="EMBL/GenBank/DDBJ databases">
        <title>Marinobacter azerbaijanicus a moderately halophilic, isolated from Urmia Lake in Azerbaijan region of Iran.</title>
        <authorList>
            <person name="Sanchez-Porro C."/>
            <person name="Aghdam E.M."/>
            <person name="Saheb S.M."/>
            <person name="Tarhriz V."/>
            <person name="Kazemi E."/>
            <person name="Ammozegar M.A."/>
            <person name="Ventosa A."/>
            <person name="Hejazi M.S."/>
        </authorList>
    </citation>
    <scope>NUCLEOTIDE SEQUENCE [LARGE SCALE GENOMIC DNA]</scope>
    <source>
        <strain evidence="1 2">TBZ242</strain>
    </source>
</reference>
<dbReference type="Proteomes" id="UP001227964">
    <property type="component" value="Unassembled WGS sequence"/>
</dbReference>
<comment type="caution">
    <text evidence="1">The sequence shown here is derived from an EMBL/GenBank/DDBJ whole genome shotgun (WGS) entry which is preliminary data.</text>
</comment>
<keyword evidence="2" id="KW-1185">Reference proteome</keyword>
<dbReference type="Pfam" id="PF09952">
    <property type="entry name" value="AbiEi_2"/>
    <property type="match status" value="1"/>
</dbReference>
<name>A0ABT7IBV7_9GAMM</name>
<dbReference type="EMBL" id="JASSVS010000005">
    <property type="protein sequence ID" value="MDL0431647.1"/>
    <property type="molecule type" value="Genomic_DNA"/>
</dbReference>
<organism evidence="1 2">
    <name type="scientific">Marinobacter azerbaijanicus</name>
    <dbReference type="NCBI Taxonomy" id="3050455"/>
    <lineage>
        <taxon>Bacteria</taxon>
        <taxon>Pseudomonadati</taxon>
        <taxon>Pseudomonadota</taxon>
        <taxon>Gammaproteobacteria</taxon>
        <taxon>Pseudomonadales</taxon>
        <taxon>Marinobacteraceae</taxon>
        <taxon>Marinobacter</taxon>
    </lineage>
</organism>
<proteinExistence type="predicted"/>
<sequence length="351" mass="39760">MKTPINERELLNQAMLAFHNETGLELYKRDASELMPYTEGSILELGSTGVEYSVEFKRWVQQSNVGSIAAQLRRMPSPALLVADYVNPNMADRLRDAGVQFIDTAGNAYLNQKTFFVFVKGNRTSSPHTSPRKISRAFNASGLKLIFSFLIEPNLVGETYRKMAEASDVSLGAIGWVLNDLKDKGYVREHGKKGSRSLESPMELLDRWVETYPEKLLPELDMGLFQAKSDMPWKEIKPEAFGGCWGGEVGASLLDNYLSPAQGILYLPRQNLKNLVMEHRLRKSPENTVNSSETLQIYEKFWRYDPDNLYQNSCVAPDILVYADLLASGDPRNLEAAERLYGKIRDRFQED</sequence>
<accession>A0ABT7IBV7</accession>
<evidence type="ECO:0000313" key="2">
    <source>
        <dbReference type="Proteomes" id="UP001227964"/>
    </source>
</evidence>
<protein>
    <submittedName>
        <fullName evidence="1">Type IV toxin-antitoxin system AbiEi family antitoxin</fullName>
    </submittedName>
</protein>
<evidence type="ECO:0000313" key="1">
    <source>
        <dbReference type="EMBL" id="MDL0431647.1"/>
    </source>
</evidence>
<gene>
    <name evidence="1" type="ORF">QPM17_10945</name>
</gene>
<dbReference type="RefSeq" id="WP_285390766.1">
    <property type="nucleotide sequence ID" value="NZ_JASSVS010000005.1"/>
</dbReference>
<dbReference type="InterPro" id="IPR019238">
    <property type="entry name" value="AbiEi_2"/>
</dbReference>